<protein>
    <submittedName>
        <fullName evidence="3">Sporulation and spore germination protein</fullName>
    </submittedName>
</protein>
<name>A0A3D9LE96_9MICC</name>
<dbReference type="InterPro" id="IPR019606">
    <property type="entry name" value="GerMN"/>
</dbReference>
<evidence type="ECO:0000313" key="3">
    <source>
        <dbReference type="EMBL" id="REE03473.1"/>
    </source>
</evidence>
<evidence type="ECO:0000259" key="2">
    <source>
        <dbReference type="SMART" id="SM00909"/>
    </source>
</evidence>
<gene>
    <name evidence="3" type="ORF">C8E99_1284</name>
</gene>
<dbReference type="SUPFAM" id="SSF82171">
    <property type="entry name" value="DPP6 N-terminal domain-like"/>
    <property type="match status" value="1"/>
</dbReference>
<dbReference type="InterPro" id="IPR018910">
    <property type="entry name" value="LpqB_C"/>
</dbReference>
<dbReference type="Proteomes" id="UP000256727">
    <property type="component" value="Unassembled WGS sequence"/>
</dbReference>
<feature type="region of interest" description="Disordered" evidence="1">
    <location>
        <begin position="48"/>
        <end position="74"/>
    </location>
</feature>
<feature type="domain" description="GerMN" evidence="2">
    <location>
        <begin position="218"/>
        <end position="309"/>
    </location>
</feature>
<accession>A0A3D9LE96</accession>
<dbReference type="SMART" id="SM00909">
    <property type="entry name" value="Germane"/>
    <property type="match status" value="1"/>
</dbReference>
<comment type="caution">
    <text evidence="3">The sequence shown here is derived from an EMBL/GenBank/DDBJ whole genome shotgun (WGS) entry which is preliminary data.</text>
</comment>
<reference evidence="3 4" key="1">
    <citation type="submission" date="2018-07" db="EMBL/GenBank/DDBJ databases">
        <title>Sequencing the genomes of 1000 actinobacteria strains.</title>
        <authorList>
            <person name="Klenk H.-P."/>
        </authorList>
    </citation>
    <scope>NUCLEOTIDE SEQUENCE [LARGE SCALE GENOMIC DNA]</scope>
    <source>
        <strain evidence="3 4">DSM 14442</strain>
    </source>
</reference>
<evidence type="ECO:0000256" key="1">
    <source>
        <dbReference type="SAM" id="MobiDB-lite"/>
    </source>
</evidence>
<dbReference type="EMBL" id="QREH01000001">
    <property type="protein sequence ID" value="REE03473.1"/>
    <property type="molecule type" value="Genomic_DNA"/>
</dbReference>
<dbReference type="InterPro" id="IPR059026">
    <property type="entry name" value="LpqB_N"/>
</dbReference>
<dbReference type="OrthoDB" id="3226781at2"/>
<keyword evidence="4" id="KW-1185">Reference proteome</keyword>
<evidence type="ECO:0000313" key="4">
    <source>
        <dbReference type="Proteomes" id="UP000256727"/>
    </source>
</evidence>
<dbReference type="Pfam" id="PF10646">
    <property type="entry name" value="Germane"/>
    <property type="match status" value="1"/>
</dbReference>
<dbReference type="RefSeq" id="WP_115931583.1">
    <property type="nucleotide sequence ID" value="NZ_QREH01000001.1"/>
</dbReference>
<proteinExistence type="predicted"/>
<sequence>MTDPQHTVDSGRPARHRGPMAALCAALVAGLLLLSGCAHLPQSGPVGTSDPLPGAENQVNYSFTPAGPAEGASPEDVIRGFLTAGTGTQDDYATAREFLTEEAAEAWNPEARTLVYNETPTVVPSAQDNQYEVQIEVDSVVDERGIMNRMPANTSEAVGFALTQEDGQWRIAEAPGGTMLESAQFRALFASHELYFYDQSYSYAVPDLRWFLNRSGSAADIVGALLDGPAPYLDGAVRTAFQAGSELSRPSVPVDAGSAKVDLTQQTVESADPLMRQRMQQQLELTLDGLNNVSSVEMSVDLNQLDLGSVADNFEPAQINPGVGSTQVAVANGELVYFEGDATVPVGGLQLDIDGGPVDPAMSLDGTRFAFLNAEGTQLVSAGTDGSQALELEGENLTRPSFDSSGWTWTVDHANGTRIMALQTSGQDEAPLEISAEWLGDRTVQALRISRDGTRAAIVAGEGESSHLYLSGVIRDSAGVPRGLGSPVRLEPTVPVSDVNWVSDQKLLVAATSSTSSVEAQLVGLDGSLDTLRPLLGMTGFSTGPGDNPIYAETAEAVHTLAGSTWRSQAGAVAHDMAFPG</sequence>
<dbReference type="Pfam" id="PF25976">
    <property type="entry name" value="LpqB_N"/>
    <property type="match status" value="1"/>
</dbReference>
<dbReference type="AlphaFoldDB" id="A0A3D9LE96"/>
<dbReference type="Pfam" id="PF10647">
    <property type="entry name" value="Gmad1"/>
    <property type="match status" value="1"/>
</dbReference>
<organism evidence="3 4">
    <name type="scientific">Citricoccus muralis</name>
    <dbReference type="NCBI Taxonomy" id="169134"/>
    <lineage>
        <taxon>Bacteria</taxon>
        <taxon>Bacillati</taxon>
        <taxon>Actinomycetota</taxon>
        <taxon>Actinomycetes</taxon>
        <taxon>Micrococcales</taxon>
        <taxon>Micrococcaceae</taxon>
        <taxon>Citricoccus</taxon>
    </lineage>
</organism>